<evidence type="ECO:0000256" key="3">
    <source>
        <dbReference type="ARBA" id="ARBA00022598"/>
    </source>
</evidence>
<dbReference type="PANTHER" id="PTHR11118">
    <property type="entry name" value="RNA-SPLICING LIGASE RTCB HOMOLOG"/>
    <property type="match status" value="1"/>
</dbReference>
<comment type="caution">
    <text evidence="9">The sequence shown here is derived from an EMBL/GenBank/DDBJ whole genome shotgun (WGS) entry which is preliminary data.</text>
</comment>
<dbReference type="GO" id="GO:0170057">
    <property type="term" value="F:RNA ligase (GTP) activity"/>
    <property type="evidence" value="ECO:0007669"/>
    <property type="project" value="UniProtKB-EC"/>
</dbReference>
<evidence type="ECO:0000256" key="7">
    <source>
        <dbReference type="ARBA" id="ARBA00023211"/>
    </source>
</evidence>
<evidence type="ECO:0000313" key="9">
    <source>
        <dbReference type="EMBL" id="GAG00780.1"/>
    </source>
</evidence>
<keyword evidence="4" id="KW-0479">Metal-binding</keyword>
<keyword evidence="7" id="KW-0464">Manganese</keyword>
<dbReference type="EC" id="6.5.1.8" evidence="2"/>
<name>X0U5C3_9ZZZZ</name>
<evidence type="ECO:0000256" key="5">
    <source>
        <dbReference type="ARBA" id="ARBA00022741"/>
    </source>
</evidence>
<dbReference type="InterPro" id="IPR036025">
    <property type="entry name" value="RtcB-like_sf"/>
</dbReference>
<reference evidence="9" key="1">
    <citation type="journal article" date="2014" name="Front. Microbiol.">
        <title>High frequency of phylogenetically diverse reductive dehalogenase-homologous genes in deep subseafloor sedimentary metagenomes.</title>
        <authorList>
            <person name="Kawai M."/>
            <person name="Futagami T."/>
            <person name="Toyoda A."/>
            <person name="Takaki Y."/>
            <person name="Nishi S."/>
            <person name="Hori S."/>
            <person name="Arai W."/>
            <person name="Tsubouchi T."/>
            <person name="Morono Y."/>
            <person name="Uchiyama I."/>
            <person name="Ito T."/>
            <person name="Fujiyama A."/>
            <person name="Inagaki F."/>
            <person name="Takami H."/>
        </authorList>
    </citation>
    <scope>NUCLEOTIDE SEQUENCE</scope>
    <source>
        <strain evidence="9">Expedition CK06-06</strain>
    </source>
</reference>
<evidence type="ECO:0000256" key="2">
    <source>
        <dbReference type="ARBA" id="ARBA00012726"/>
    </source>
</evidence>
<evidence type="ECO:0000256" key="8">
    <source>
        <dbReference type="ARBA" id="ARBA00047746"/>
    </source>
</evidence>
<dbReference type="PANTHER" id="PTHR11118:SF1">
    <property type="entry name" value="RNA-SPLICING LIGASE RTCB HOMOLOG"/>
    <property type="match status" value="1"/>
</dbReference>
<gene>
    <name evidence="9" type="ORF">S01H1_37853</name>
</gene>
<organism evidence="9">
    <name type="scientific">marine sediment metagenome</name>
    <dbReference type="NCBI Taxonomy" id="412755"/>
    <lineage>
        <taxon>unclassified sequences</taxon>
        <taxon>metagenomes</taxon>
        <taxon>ecological metagenomes</taxon>
    </lineage>
</organism>
<dbReference type="Gene3D" id="3.90.1860.10">
    <property type="entry name" value="tRNA-splicing ligase RtcB"/>
    <property type="match status" value="1"/>
</dbReference>
<keyword evidence="3" id="KW-0436">Ligase</keyword>
<evidence type="ECO:0000256" key="1">
    <source>
        <dbReference type="ARBA" id="ARBA00001936"/>
    </source>
</evidence>
<sequence length="245" mass="26417">MVTVNRIDENTLHIPQQGRMVTDAWIFARESILIEDEALGQLCDAASIDPDAFVCATPDIHRGYGVPIGCVWATPQFISPAAVGYDINCGMRLLTTPLEADEVNVRPLADSIRRDIPLGEGKHNVGLSSKEMLEFLARGVPAVGMLCAGNRRFAAAFREDELAADLERIEDGGAMAADPSCAPPQAVGRGRDQFGTLGGGNHFIELQRVDQVFDDRLAEAWGLHRGQFVVMIHSGSRGLGHEVGG</sequence>
<dbReference type="GO" id="GO:0046872">
    <property type="term" value="F:metal ion binding"/>
    <property type="evidence" value="ECO:0007669"/>
    <property type="project" value="UniProtKB-KW"/>
</dbReference>
<dbReference type="SUPFAM" id="SSF103365">
    <property type="entry name" value="Hypothetical protein PH1602"/>
    <property type="match status" value="1"/>
</dbReference>
<dbReference type="InterPro" id="IPR001233">
    <property type="entry name" value="RtcB"/>
</dbReference>
<evidence type="ECO:0000256" key="4">
    <source>
        <dbReference type="ARBA" id="ARBA00022723"/>
    </source>
</evidence>
<protein>
    <recommendedName>
        <fullName evidence="2">3'-phosphate/5'-hydroxy nucleic acid ligase</fullName>
        <ecNumber evidence="2">6.5.1.8</ecNumber>
    </recommendedName>
</protein>
<keyword evidence="6" id="KW-0342">GTP-binding</keyword>
<evidence type="ECO:0000256" key="6">
    <source>
        <dbReference type="ARBA" id="ARBA00023134"/>
    </source>
</evidence>
<dbReference type="Pfam" id="PF01139">
    <property type="entry name" value="RtcB"/>
    <property type="match status" value="1"/>
</dbReference>
<dbReference type="GO" id="GO:0006396">
    <property type="term" value="P:RNA processing"/>
    <property type="evidence" value="ECO:0007669"/>
    <property type="project" value="InterPro"/>
</dbReference>
<feature type="non-terminal residue" evidence="9">
    <location>
        <position position="245"/>
    </location>
</feature>
<keyword evidence="5" id="KW-0547">Nucleotide-binding</keyword>
<accession>X0U5C3</accession>
<dbReference type="GO" id="GO:0003972">
    <property type="term" value="F:RNA ligase (ATP) activity"/>
    <property type="evidence" value="ECO:0007669"/>
    <property type="project" value="TreeGrafter"/>
</dbReference>
<comment type="catalytic activity">
    <reaction evidence="8">
        <text>a 3'-end 3'-phospho-ribonucleotide-RNA + a 5'-end dephospho-ribonucleoside-RNA + GTP = a ribonucleotidyl-ribonucleotide-RNA + GMP + diphosphate</text>
        <dbReference type="Rhea" id="RHEA:68076"/>
        <dbReference type="Rhea" id="RHEA-COMP:10463"/>
        <dbReference type="Rhea" id="RHEA-COMP:13936"/>
        <dbReference type="Rhea" id="RHEA-COMP:17355"/>
        <dbReference type="ChEBI" id="CHEBI:33019"/>
        <dbReference type="ChEBI" id="CHEBI:37565"/>
        <dbReference type="ChEBI" id="CHEBI:58115"/>
        <dbReference type="ChEBI" id="CHEBI:83062"/>
        <dbReference type="ChEBI" id="CHEBI:138284"/>
        <dbReference type="ChEBI" id="CHEBI:173118"/>
        <dbReference type="EC" id="6.5.1.8"/>
    </reaction>
</comment>
<comment type="cofactor">
    <cofactor evidence="1">
        <name>Mn(2+)</name>
        <dbReference type="ChEBI" id="CHEBI:29035"/>
    </cofactor>
</comment>
<dbReference type="EMBL" id="BARS01023788">
    <property type="protein sequence ID" value="GAG00780.1"/>
    <property type="molecule type" value="Genomic_DNA"/>
</dbReference>
<dbReference type="GO" id="GO:0005525">
    <property type="term" value="F:GTP binding"/>
    <property type="evidence" value="ECO:0007669"/>
    <property type="project" value="UniProtKB-KW"/>
</dbReference>
<dbReference type="AlphaFoldDB" id="X0U5C3"/>
<proteinExistence type="predicted"/>